<proteinExistence type="predicted"/>
<dbReference type="AlphaFoldDB" id="A0A2P2M806"/>
<dbReference type="EMBL" id="GGEC01045825">
    <property type="protein sequence ID" value="MBX26309.1"/>
    <property type="molecule type" value="Transcribed_RNA"/>
</dbReference>
<evidence type="ECO:0000313" key="1">
    <source>
        <dbReference type="EMBL" id="MBX26309.1"/>
    </source>
</evidence>
<name>A0A2P2M806_RHIMU</name>
<reference evidence="1" key="1">
    <citation type="submission" date="2018-02" db="EMBL/GenBank/DDBJ databases">
        <title>Rhizophora mucronata_Transcriptome.</title>
        <authorList>
            <person name="Meera S.P."/>
            <person name="Sreeshan A."/>
            <person name="Augustine A."/>
        </authorList>
    </citation>
    <scope>NUCLEOTIDE SEQUENCE</scope>
    <source>
        <tissue evidence="1">Leaf</tissue>
    </source>
</reference>
<accession>A0A2P2M806</accession>
<protein>
    <submittedName>
        <fullName evidence="1">Uncharacterized protein</fullName>
    </submittedName>
</protein>
<organism evidence="1">
    <name type="scientific">Rhizophora mucronata</name>
    <name type="common">Asiatic mangrove</name>
    <dbReference type="NCBI Taxonomy" id="61149"/>
    <lineage>
        <taxon>Eukaryota</taxon>
        <taxon>Viridiplantae</taxon>
        <taxon>Streptophyta</taxon>
        <taxon>Embryophyta</taxon>
        <taxon>Tracheophyta</taxon>
        <taxon>Spermatophyta</taxon>
        <taxon>Magnoliopsida</taxon>
        <taxon>eudicotyledons</taxon>
        <taxon>Gunneridae</taxon>
        <taxon>Pentapetalae</taxon>
        <taxon>rosids</taxon>
        <taxon>fabids</taxon>
        <taxon>Malpighiales</taxon>
        <taxon>Rhizophoraceae</taxon>
        <taxon>Rhizophora</taxon>
    </lineage>
</organism>
<sequence length="25" mass="2873">MLGIHWFFHINIFPLGSINGVKCDN</sequence>